<dbReference type="PANTHER" id="PTHR13353:SF5">
    <property type="entry name" value="TRANSMEMBRANE PROTEIN 19"/>
    <property type="match status" value="1"/>
</dbReference>
<dbReference type="PANTHER" id="PTHR13353">
    <property type="entry name" value="TRANSMEMBRANE PROTEIN 19"/>
    <property type="match status" value="1"/>
</dbReference>
<dbReference type="InterPro" id="IPR002794">
    <property type="entry name" value="DUF92_TMEM19"/>
</dbReference>
<evidence type="ECO:0000313" key="7">
    <source>
        <dbReference type="EMBL" id="GJJ78734.1"/>
    </source>
</evidence>
<dbReference type="GO" id="GO:0016020">
    <property type="term" value="C:membrane"/>
    <property type="evidence" value="ECO:0007669"/>
    <property type="project" value="UniProtKB-SubCell"/>
</dbReference>
<reference evidence="7" key="1">
    <citation type="submission" date="2021-11" db="EMBL/GenBank/DDBJ databases">
        <authorList>
            <person name="Herlambang A."/>
            <person name="Guo Y."/>
            <person name="Takashima Y."/>
            <person name="Nishizawa T."/>
        </authorList>
    </citation>
    <scope>NUCLEOTIDE SEQUENCE</scope>
    <source>
        <strain evidence="7">E1425</strain>
    </source>
</reference>
<comment type="subcellular location">
    <subcellularLocation>
        <location evidence="1">Membrane</location>
        <topology evidence="1">Multi-pass membrane protein</topology>
    </subcellularLocation>
</comment>
<feature type="transmembrane region" description="Helical" evidence="6">
    <location>
        <begin position="100"/>
        <end position="119"/>
    </location>
</feature>
<keyword evidence="3 6" id="KW-0812">Transmembrane</keyword>
<evidence type="ECO:0000313" key="8">
    <source>
        <dbReference type="Proteomes" id="UP000827284"/>
    </source>
</evidence>
<keyword evidence="4 6" id="KW-1133">Transmembrane helix</keyword>
<name>A0A9P3HL50_9FUNG</name>
<comment type="caution">
    <text evidence="7">The sequence shown here is derived from an EMBL/GenBank/DDBJ whole genome shotgun (WGS) entry which is preliminary data.</text>
</comment>
<dbReference type="Pfam" id="PF01940">
    <property type="entry name" value="DUF92"/>
    <property type="match status" value="1"/>
</dbReference>
<evidence type="ECO:0000256" key="2">
    <source>
        <dbReference type="ARBA" id="ARBA00009012"/>
    </source>
</evidence>
<feature type="transmembrane region" description="Helical" evidence="6">
    <location>
        <begin position="300"/>
        <end position="317"/>
    </location>
</feature>
<organism evidence="7 8">
    <name type="scientific">Entomortierella parvispora</name>
    <dbReference type="NCBI Taxonomy" id="205924"/>
    <lineage>
        <taxon>Eukaryota</taxon>
        <taxon>Fungi</taxon>
        <taxon>Fungi incertae sedis</taxon>
        <taxon>Mucoromycota</taxon>
        <taxon>Mortierellomycotina</taxon>
        <taxon>Mortierellomycetes</taxon>
        <taxon>Mortierellales</taxon>
        <taxon>Mortierellaceae</taxon>
        <taxon>Entomortierella</taxon>
    </lineage>
</organism>
<accession>A0A9P3HL50</accession>
<feature type="transmembrane region" description="Helical" evidence="6">
    <location>
        <begin position="186"/>
        <end position="212"/>
    </location>
</feature>
<dbReference type="Proteomes" id="UP000827284">
    <property type="component" value="Unassembled WGS sequence"/>
</dbReference>
<proteinExistence type="inferred from homology"/>
<keyword evidence="8" id="KW-1185">Reference proteome</keyword>
<dbReference type="AlphaFoldDB" id="A0A9P3HL50"/>
<evidence type="ECO:0000256" key="6">
    <source>
        <dbReference type="SAM" id="Phobius"/>
    </source>
</evidence>
<comment type="similarity">
    <text evidence="2">Belongs to the TMEM19 family.</text>
</comment>
<dbReference type="OrthoDB" id="30881at2759"/>
<evidence type="ECO:0008006" key="9">
    <source>
        <dbReference type="Google" id="ProtNLM"/>
    </source>
</evidence>
<protein>
    <recommendedName>
        <fullName evidence="9">Transmembrane protein 19</fullName>
    </recommendedName>
</protein>
<gene>
    <name evidence="7" type="ORF">EMPS_11093</name>
</gene>
<keyword evidence="5 6" id="KW-0472">Membrane</keyword>
<dbReference type="EMBL" id="BQFW01000015">
    <property type="protein sequence ID" value="GJJ78734.1"/>
    <property type="molecule type" value="Genomic_DNA"/>
</dbReference>
<feature type="transmembrane region" description="Helical" evidence="6">
    <location>
        <begin position="42"/>
        <end position="69"/>
    </location>
</feature>
<sequence>MTVRHIALPGGMTPSDVLVPAALCTFIVRHGLTKKSLSTSGAIAATVVGLGTFTNTPYVFSTVLLTFFLSSSKMTKYKSSVKKSLEEDHQEGGGRTAIQVFSNGATGTALALVFQYLFWNKEPRLSTLLLNDWRANTILFAYIGHYACCNGDTWASELGILNKTWPTLITTFKKVPPGTNGGVSPLGLAASFAGGLLIGGTAAISVLIQQAFECSFAWQNGRLLGLDRYVDSLDFKFLSALLIAGASAGFFGSLLDSLLGATVQKSNYSTKKKIITYKAAEEGDEVKAISGLDILDNHQVNFLSSLVIAAVTGYVSLKALF</sequence>
<evidence type="ECO:0000256" key="4">
    <source>
        <dbReference type="ARBA" id="ARBA00022989"/>
    </source>
</evidence>
<evidence type="ECO:0000256" key="1">
    <source>
        <dbReference type="ARBA" id="ARBA00004141"/>
    </source>
</evidence>
<reference evidence="7" key="2">
    <citation type="journal article" date="2022" name="Microbiol. Resour. Announc.">
        <title>Whole-Genome Sequence of Entomortierella parvispora E1425, a Mucoromycotan Fungus Associated with Burkholderiaceae-Related Endosymbiotic Bacteria.</title>
        <authorList>
            <person name="Herlambang A."/>
            <person name="Guo Y."/>
            <person name="Takashima Y."/>
            <person name="Narisawa K."/>
            <person name="Ohta H."/>
            <person name="Nishizawa T."/>
        </authorList>
    </citation>
    <scope>NUCLEOTIDE SEQUENCE</scope>
    <source>
        <strain evidence="7">E1425</strain>
    </source>
</reference>
<evidence type="ECO:0000256" key="5">
    <source>
        <dbReference type="ARBA" id="ARBA00023136"/>
    </source>
</evidence>
<evidence type="ECO:0000256" key="3">
    <source>
        <dbReference type="ARBA" id="ARBA00022692"/>
    </source>
</evidence>
<feature type="transmembrane region" description="Helical" evidence="6">
    <location>
        <begin position="233"/>
        <end position="255"/>
    </location>
</feature>